<dbReference type="STRING" id="1763538.LPB68_12195"/>
<dbReference type="OrthoDB" id="9788108at2"/>
<evidence type="ECO:0000256" key="7">
    <source>
        <dbReference type="RuleBase" id="RU363032"/>
    </source>
</evidence>
<reference evidence="9 10" key="1">
    <citation type="submission" date="2016-02" db="EMBL/GenBank/DDBJ databases">
        <title>Paenibacillus sp. LPB0068, isolated from Crassostrea gigas.</title>
        <authorList>
            <person name="Shin S.-K."/>
            <person name="Yi H."/>
        </authorList>
    </citation>
    <scope>NUCLEOTIDE SEQUENCE [LARGE SCALE GENOMIC DNA]</scope>
    <source>
        <strain evidence="9 10">LPB0068</strain>
    </source>
</reference>
<feature type="domain" description="ABC transmembrane type-1" evidence="8">
    <location>
        <begin position="67"/>
        <end position="275"/>
    </location>
</feature>
<keyword evidence="10" id="KW-1185">Reference proteome</keyword>
<evidence type="ECO:0000256" key="1">
    <source>
        <dbReference type="ARBA" id="ARBA00004651"/>
    </source>
</evidence>
<proteinExistence type="inferred from homology"/>
<feature type="transmembrane region" description="Helical" evidence="7">
    <location>
        <begin position="197"/>
        <end position="228"/>
    </location>
</feature>
<name>A0A167BEZ8_9BACL</name>
<dbReference type="GO" id="GO:0005886">
    <property type="term" value="C:plasma membrane"/>
    <property type="evidence" value="ECO:0007669"/>
    <property type="project" value="UniProtKB-SubCell"/>
</dbReference>
<accession>A0A167BEZ8</accession>
<feature type="transmembrane region" description="Helical" evidence="7">
    <location>
        <begin position="71"/>
        <end position="92"/>
    </location>
</feature>
<dbReference type="KEGG" id="pcx:LPB68_12195"/>
<evidence type="ECO:0000256" key="5">
    <source>
        <dbReference type="ARBA" id="ARBA00022989"/>
    </source>
</evidence>
<organism evidence="9 10">
    <name type="scientific">Paenibacillus crassostreae</name>
    <dbReference type="NCBI Taxonomy" id="1763538"/>
    <lineage>
        <taxon>Bacteria</taxon>
        <taxon>Bacillati</taxon>
        <taxon>Bacillota</taxon>
        <taxon>Bacilli</taxon>
        <taxon>Bacillales</taxon>
        <taxon>Paenibacillaceae</taxon>
        <taxon>Paenibacillus</taxon>
    </lineage>
</organism>
<dbReference type="EMBL" id="LSFN01000036">
    <property type="protein sequence ID" value="OAB72011.1"/>
    <property type="molecule type" value="Genomic_DNA"/>
</dbReference>
<evidence type="ECO:0000256" key="4">
    <source>
        <dbReference type="ARBA" id="ARBA00022692"/>
    </source>
</evidence>
<dbReference type="AlphaFoldDB" id="A0A167BEZ8"/>
<comment type="similarity">
    <text evidence="7">Belongs to the binding-protein-dependent transport system permease family.</text>
</comment>
<feature type="transmembrane region" description="Helical" evidence="7">
    <location>
        <begin position="9"/>
        <end position="28"/>
    </location>
</feature>
<keyword evidence="5 7" id="KW-1133">Transmembrane helix</keyword>
<feature type="transmembrane region" description="Helical" evidence="7">
    <location>
        <begin position="158"/>
        <end position="176"/>
    </location>
</feature>
<dbReference type="Gene3D" id="1.10.3720.10">
    <property type="entry name" value="MetI-like"/>
    <property type="match status" value="1"/>
</dbReference>
<evidence type="ECO:0000313" key="10">
    <source>
        <dbReference type="Proteomes" id="UP000077134"/>
    </source>
</evidence>
<dbReference type="InterPro" id="IPR000515">
    <property type="entry name" value="MetI-like"/>
</dbReference>
<dbReference type="Proteomes" id="UP000077134">
    <property type="component" value="Unassembled WGS sequence"/>
</dbReference>
<evidence type="ECO:0000256" key="6">
    <source>
        <dbReference type="ARBA" id="ARBA00023136"/>
    </source>
</evidence>
<dbReference type="GO" id="GO:0055085">
    <property type="term" value="P:transmembrane transport"/>
    <property type="evidence" value="ECO:0007669"/>
    <property type="project" value="InterPro"/>
</dbReference>
<protein>
    <recommendedName>
        <fullName evidence="8">ABC transmembrane type-1 domain-containing protein</fullName>
    </recommendedName>
</protein>
<feature type="transmembrane region" description="Helical" evidence="7">
    <location>
        <begin position="257"/>
        <end position="278"/>
    </location>
</feature>
<evidence type="ECO:0000259" key="8">
    <source>
        <dbReference type="PROSITE" id="PS50928"/>
    </source>
</evidence>
<dbReference type="PROSITE" id="PS50928">
    <property type="entry name" value="ABC_TM1"/>
    <property type="match status" value="1"/>
</dbReference>
<dbReference type="SUPFAM" id="SSF161098">
    <property type="entry name" value="MetI-like"/>
    <property type="match status" value="1"/>
</dbReference>
<dbReference type="InterPro" id="IPR035906">
    <property type="entry name" value="MetI-like_sf"/>
</dbReference>
<dbReference type="InterPro" id="IPR051393">
    <property type="entry name" value="ABC_transporter_permease"/>
</dbReference>
<dbReference type="CDD" id="cd06261">
    <property type="entry name" value="TM_PBP2"/>
    <property type="match status" value="1"/>
</dbReference>
<dbReference type="Pfam" id="PF00528">
    <property type="entry name" value="BPD_transp_1"/>
    <property type="match status" value="1"/>
</dbReference>
<feature type="transmembrane region" description="Helical" evidence="7">
    <location>
        <begin position="104"/>
        <end position="124"/>
    </location>
</feature>
<dbReference type="PANTHER" id="PTHR30193">
    <property type="entry name" value="ABC TRANSPORTER PERMEASE PROTEIN"/>
    <property type="match status" value="1"/>
</dbReference>
<keyword evidence="4 7" id="KW-0812">Transmembrane</keyword>
<dbReference type="RefSeq" id="WP_068660803.1">
    <property type="nucleotide sequence ID" value="NZ_CP017770.1"/>
</dbReference>
<dbReference type="PANTHER" id="PTHR30193:SF37">
    <property type="entry name" value="INNER MEMBRANE ABC TRANSPORTER PERMEASE PROTEIN YCJO"/>
    <property type="match status" value="1"/>
</dbReference>
<evidence type="ECO:0000313" key="9">
    <source>
        <dbReference type="EMBL" id="OAB72011.1"/>
    </source>
</evidence>
<evidence type="ECO:0000256" key="2">
    <source>
        <dbReference type="ARBA" id="ARBA00022448"/>
    </source>
</evidence>
<keyword evidence="2 7" id="KW-0813">Transport</keyword>
<keyword evidence="3" id="KW-1003">Cell membrane</keyword>
<gene>
    <name evidence="9" type="ORF">PNBC_18700</name>
</gene>
<comment type="subcellular location">
    <subcellularLocation>
        <location evidence="1 7">Cell membrane</location>
        <topology evidence="1 7">Multi-pass membrane protein</topology>
    </subcellularLocation>
</comment>
<evidence type="ECO:0000256" key="3">
    <source>
        <dbReference type="ARBA" id="ARBA00022475"/>
    </source>
</evidence>
<keyword evidence="6 7" id="KW-0472">Membrane</keyword>
<comment type="caution">
    <text evidence="9">The sequence shown here is derived from an EMBL/GenBank/DDBJ whole genome shotgun (WGS) entry which is preliminary data.</text>
</comment>
<sequence length="286" mass="32629">MKSTRNLEPYIYVFPTIALLVLFTYYPFFKTVYDSFFYINASGHISSFAGIRNYTNIFTDSNFRMAVINTLLYVVYIVPSVMIISLFLALAANQRRMLSKLYETMYAIPMAMSVATTALVYKFLLNPSLGIFNYLFGLDTKWFTDKRVAMFTVSSLEIWLSLGINFLFMLSAIRNVPKELLESSQMEGAGRWMRVRYIILPLISPTLFFLLCTNIVSSVLLSSTIIILTDGGPRGATQSIIYYMYHQGFVAFNYSNAYASAIVGFILAFGILLASFIYERRGVHYQ</sequence>